<evidence type="ECO:0000256" key="4">
    <source>
        <dbReference type="ARBA" id="ARBA00022502"/>
    </source>
</evidence>
<dbReference type="Pfam" id="PF10510">
    <property type="entry name" value="PIG-S"/>
    <property type="match status" value="1"/>
</dbReference>
<evidence type="ECO:0000313" key="11">
    <source>
        <dbReference type="EMBL" id="GBP54358.1"/>
    </source>
</evidence>
<keyword evidence="5 10" id="KW-0812">Transmembrane</keyword>
<comment type="pathway">
    <text evidence="2">Glycolipid biosynthesis; glycosylphosphatidylinositol-anchor biosynthesis.</text>
</comment>
<dbReference type="OrthoDB" id="28748at2759"/>
<dbReference type="PANTHER" id="PTHR21072:SF13">
    <property type="entry name" value="GPI TRANSAMIDASE COMPONENT PIG-S"/>
    <property type="match status" value="1"/>
</dbReference>
<accession>A0A4C1WSK1</accession>
<dbReference type="AlphaFoldDB" id="A0A4C1WSK1"/>
<comment type="subcellular location">
    <subcellularLocation>
        <location evidence="1">Endoplasmic reticulum membrane</location>
        <topology evidence="1">Multi-pass membrane protein</topology>
    </subcellularLocation>
</comment>
<dbReference type="GO" id="GO:0006506">
    <property type="term" value="P:GPI anchor biosynthetic process"/>
    <property type="evidence" value="ECO:0007669"/>
    <property type="project" value="UniProtKB-UniPathway"/>
</dbReference>
<feature type="transmembrane region" description="Helical" evidence="10">
    <location>
        <begin position="473"/>
        <end position="498"/>
    </location>
</feature>
<name>A0A4C1WSK1_EUMVA</name>
<evidence type="ECO:0000256" key="9">
    <source>
        <dbReference type="ARBA" id="ARBA00023180"/>
    </source>
</evidence>
<dbReference type="GO" id="GO:0042765">
    <property type="term" value="C:GPI-anchor transamidase complex"/>
    <property type="evidence" value="ECO:0007669"/>
    <property type="project" value="InterPro"/>
</dbReference>
<reference evidence="11 12" key="1">
    <citation type="journal article" date="2019" name="Commun. Biol.">
        <title>The bagworm genome reveals a unique fibroin gene that provides high tensile strength.</title>
        <authorList>
            <person name="Kono N."/>
            <person name="Nakamura H."/>
            <person name="Ohtoshi R."/>
            <person name="Tomita M."/>
            <person name="Numata K."/>
            <person name="Arakawa K."/>
        </authorList>
    </citation>
    <scope>NUCLEOTIDE SEQUENCE [LARGE SCALE GENOMIC DNA]</scope>
</reference>
<keyword evidence="7 10" id="KW-1133">Transmembrane helix</keyword>
<evidence type="ECO:0000313" key="12">
    <source>
        <dbReference type="Proteomes" id="UP000299102"/>
    </source>
</evidence>
<organism evidence="11 12">
    <name type="scientific">Eumeta variegata</name>
    <name type="common">Bagworm moth</name>
    <name type="synonym">Eumeta japonica</name>
    <dbReference type="NCBI Taxonomy" id="151549"/>
    <lineage>
        <taxon>Eukaryota</taxon>
        <taxon>Metazoa</taxon>
        <taxon>Ecdysozoa</taxon>
        <taxon>Arthropoda</taxon>
        <taxon>Hexapoda</taxon>
        <taxon>Insecta</taxon>
        <taxon>Pterygota</taxon>
        <taxon>Neoptera</taxon>
        <taxon>Endopterygota</taxon>
        <taxon>Lepidoptera</taxon>
        <taxon>Glossata</taxon>
        <taxon>Ditrysia</taxon>
        <taxon>Tineoidea</taxon>
        <taxon>Psychidae</taxon>
        <taxon>Oiketicinae</taxon>
        <taxon>Eumeta</taxon>
    </lineage>
</organism>
<keyword evidence="9" id="KW-0325">Glycoprotein</keyword>
<evidence type="ECO:0000256" key="2">
    <source>
        <dbReference type="ARBA" id="ARBA00004687"/>
    </source>
</evidence>
<gene>
    <name evidence="11" type="primary">Pigs</name>
    <name evidence="11" type="ORF">EVAR_50770_1</name>
</gene>
<dbReference type="Proteomes" id="UP000299102">
    <property type="component" value="Unassembled WGS sequence"/>
</dbReference>
<protein>
    <submittedName>
        <fullName evidence="11">GPI transamidase component PIG-S</fullName>
    </submittedName>
</protein>
<dbReference type="STRING" id="151549.A0A4C1WSK1"/>
<evidence type="ECO:0000256" key="1">
    <source>
        <dbReference type="ARBA" id="ARBA00004477"/>
    </source>
</evidence>
<evidence type="ECO:0000256" key="8">
    <source>
        <dbReference type="ARBA" id="ARBA00023136"/>
    </source>
</evidence>
<evidence type="ECO:0000256" key="7">
    <source>
        <dbReference type="ARBA" id="ARBA00022989"/>
    </source>
</evidence>
<keyword evidence="4" id="KW-0337">GPI-anchor biosynthesis</keyword>
<dbReference type="PANTHER" id="PTHR21072">
    <property type="entry name" value="GPI TRANSAMIDASE COMPONENT PIG-S"/>
    <property type="match status" value="1"/>
</dbReference>
<proteinExistence type="inferred from homology"/>
<evidence type="ECO:0000256" key="10">
    <source>
        <dbReference type="SAM" id="Phobius"/>
    </source>
</evidence>
<evidence type="ECO:0000256" key="3">
    <source>
        <dbReference type="ARBA" id="ARBA00005316"/>
    </source>
</evidence>
<dbReference type="UniPathway" id="UPA00196"/>
<keyword evidence="12" id="KW-1185">Reference proteome</keyword>
<keyword evidence="6" id="KW-0256">Endoplasmic reticulum</keyword>
<evidence type="ECO:0000256" key="6">
    <source>
        <dbReference type="ARBA" id="ARBA00022824"/>
    </source>
</evidence>
<evidence type="ECO:0000256" key="5">
    <source>
        <dbReference type="ARBA" id="ARBA00022692"/>
    </source>
</evidence>
<keyword evidence="8 10" id="KW-0472">Membrane</keyword>
<sequence>MDNEPPTFIALRRVALPYEKISDFDKKLHAVTTEVTVLANDHATADEVAGLFETYFENNDVINVIVKKGVLNNELHHTLNTVADDQEAMEVVSETFDLTKPNHMYVVQRKQLLHDAWLSTERVMFFRDADASKTAIRALDRWVYTTDVLRSARADRPADSARRTRFPPGPAYHIVLSVVHPSPDKLHVDFDAGEIMEDYIGSFVDELTLLHNFTLKSQWLHLLEYDFQVQKVTDKSEWSRHWAARVHNLPLLLTRLEERAATHVSEWPTINLALYAVPCQKAPIHIYDKYDQKISAATEAFLSAKWGGVVIGNPTFGECREEFEGKTTVSTYKPAVRIIMGTFVAQLRELLGFVKMESIEGAYLDPLRSVSPRRWELDALLRTRTVEQLTSAELTLRSLSQLLGEISNIVINDDVGASIKSSVDSIEKSYELLSRGDLVEAYQSSQGAFVAAEAAFMDQSLLALLYFPDDQKYAIYIPLFLPIMFPVILSLKNLWLWMRGASTKKEKKD</sequence>
<comment type="caution">
    <text evidence="11">The sequence shown here is derived from an EMBL/GenBank/DDBJ whole genome shotgun (WGS) entry which is preliminary data.</text>
</comment>
<comment type="similarity">
    <text evidence="3">Belongs to the PIGS family.</text>
</comment>
<dbReference type="GO" id="GO:0016255">
    <property type="term" value="P:attachment of GPI anchor to protein"/>
    <property type="evidence" value="ECO:0007669"/>
    <property type="project" value="InterPro"/>
</dbReference>
<dbReference type="InterPro" id="IPR019540">
    <property type="entry name" value="PtdIno-glycan_biosynth_class_S"/>
</dbReference>
<dbReference type="EMBL" id="BGZK01000645">
    <property type="protein sequence ID" value="GBP54358.1"/>
    <property type="molecule type" value="Genomic_DNA"/>
</dbReference>